<evidence type="ECO:0000313" key="3">
    <source>
        <dbReference type="Proteomes" id="UP000254424"/>
    </source>
</evidence>
<protein>
    <recommendedName>
        <fullName evidence="4">Carboxypeptidase regulatory-like domain-containing protein</fullName>
    </recommendedName>
</protein>
<dbReference type="PROSITE" id="PS51257">
    <property type="entry name" value="PROKAR_LIPOPROTEIN"/>
    <property type="match status" value="1"/>
</dbReference>
<dbReference type="InterPro" id="IPR008969">
    <property type="entry name" value="CarboxyPept-like_regulatory"/>
</dbReference>
<evidence type="ECO:0000256" key="1">
    <source>
        <dbReference type="SAM" id="SignalP"/>
    </source>
</evidence>
<dbReference type="OrthoDB" id="1050618at2"/>
<feature type="chain" id="PRO_5016979632" description="Carboxypeptidase regulatory-like domain-containing protein" evidence="1">
    <location>
        <begin position="21"/>
        <end position="434"/>
    </location>
</feature>
<accession>A0A380YLC6</accession>
<name>A0A380YLC6_9BACE</name>
<dbReference type="RefSeq" id="WP_004290640.1">
    <property type="nucleotide sequence ID" value="NZ_CABKNQ010000018.1"/>
</dbReference>
<sequence length="434" mass="46240">MKMRNFFRMGVLLTAICLTAAGCGKDDKTPEQLPDPLDTTTEYYLVGVVSSAEGVVKGAEVKITDDIKATTDAQGKYNLTLSKTGDYTVTVKASKLEDFNTKVNIASSAKNRSTLTLNVKMSKVVEYTAPKEAVSGQETKVEVPAATETETPAAIVTAPANAVDEGVKISAGAYEEPKANVSAPVTSEKKEVEQVAVSSIAIKAEPANATAKKDIVIATPNPSANVSIYFDPDNMVAQKDATLTRAWEDLNTEVKFNNGNYEITIPTGATIAGKYATRIKAEKVTSKETVGEANLANGAETVKKDNSGNISGIKDFEIKVAIKAGWEYTTTPAAALKAAGAEDEKLAAAIEAQIQSTEGNPLVYTVERVLKTNISGNSILYYQNKAKYCTKTYTFKIMANGVKKNVTIALKCYTGSEEKYTNQSSDQHSGGGTL</sequence>
<gene>
    <name evidence="2" type="ORF">NCTC11155_01511</name>
</gene>
<evidence type="ECO:0000313" key="2">
    <source>
        <dbReference type="EMBL" id="SUV29524.1"/>
    </source>
</evidence>
<proteinExistence type="predicted"/>
<dbReference type="GeneID" id="93071416"/>
<dbReference type="STRING" id="483216.BACEGG_02318"/>
<dbReference type="Pfam" id="PF13620">
    <property type="entry name" value="CarboxypepD_reg"/>
    <property type="match status" value="1"/>
</dbReference>
<dbReference type="EMBL" id="UFSX01000001">
    <property type="protein sequence ID" value="SUV29524.1"/>
    <property type="molecule type" value="Genomic_DNA"/>
</dbReference>
<feature type="signal peptide" evidence="1">
    <location>
        <begin position="1"/>
        <end position="20"/>
    </location>
</feature>
<keyword evidence="1" id="KW-0732">Signal</keyword>
<organism evidence="2 3">
    <name type="scientific">Bacteroides eggerthii</name>
    <dbReference type="NCBI Taxonomy" id="28111"/>
    <lineage>
        <taxon>Bacteria</taxon>
        <taxon>Pseudomonadati</taxon>
        <taxon>Bacteroidota</taxon>
        <taxon>Bacteroidia</taxon>
        <taxon>Bacteroidales</taxon>
        <taxon>Bacteroidaceae</taxon>
        <taxon>Bacteroides</taxon>
    </lineage>
</organism>
<dbReference type="AlphaFoldDB" id="A0A380YLC6"/>
<reference evidence="2 3" key="1">
    <citation type="submission" date="2018-06" db="EMBL/GenBank/DDBJ databases">
        <authorList>
            <consortium name="Pathogen Informatics"/>
            <person name="Doyle S."/>
        </authorList>
    </citation>
    <scope>NUCLEOTIDE SEQUENCE [LARGE SCALE GENOMIC DNA]</scope>
    <source>
        <strain evidence="2 3">NCTC11155</strain>
    </source>
</reference>
<dbReference type="Gene3D" id="2.60.40.1120">
    <property type="entry name" value="Carboxypeptidase-like, regulatory domain"/>
    <property type="match status" value="1"/>
</dbReference>
<evidence type="ECO:0008006" key="4">
    <source>
        <dbReference type="Google" id="ProtNLM"/>
    </source>
</evidence>
<dbReference type="Proteomes" id="UP000254424">
    <property type="component" value="Unassembled WGS sequence"/>
</dbReference>
<dbReference type="SUPFAM" id="SSF49464">
    <property type="entry name" value="Carboxypeptidase regulatory domain-like"/>
    <property type="match status" value="1"/>
</dbReference>